<dbReference type="PANTHER" id="PTHR43180:SF66">
    <property type="entry name" value="SHORT-CHAIN DEHYDROGENASE_REDUCTASE FAMILY PROTEIN"/>
    <property type="match status" value="1"/>
</dbReference>
<gene>
    <name evidence="4" type="ORF">FN846DRAFT_167168</name>
</gene>
<protein>
    <recommendedName>
        <fullName evidence="6">3-oxoacyl-reductase</fullName>
    </recommendedName>
</protein>
<evidence type="ECO:0000313" key="4">
    <source>
        <dbReference type="EMBL" id="KAA8899957.1"/>
    </source>
</evidence>
<dbReference type="PRINTS" id="PR00081">
    <property type="entry name" value="GDHRDH"/>
</dbReference>
<dbReference type="InParanoid" id="A0A5J5EPP3"/>
<organism evidence="4 5">
    <name type="scientific">Sphaerosporella brunnea</name>
    <dbReference type="NCBI Taxonomy" id="1250544"/>
    <lineage>
        <taxon>Eukaryota</taxon>
        <taxon>Fungi</taxon>
        <taxon>Dikarya</taxon>
        <taxon>Ascomycota</taxon>
        <taxon>Pezizomycotina</taxon>
        <taxon>Pezizomycetes</taxon>
        <taxon>Pezizales</taxon>
        <taxon>Pyronemataceae</taxon>
        <taxon>Sphaerosporella</taxon>
    </lineage>
</organism>
<evidence type="ECO:0000313" key="5">
    <source>
        <dbReference type="Proteomes" id="UP000326924"/>
    </source>
</evidence>
<comment type="similarity">
    <text evidence="1">Belongs to the short-chain dehydrogenases/reductases (SDR) family.</text>
</comment>
<name>A0A5J5EPP3_9PEZI</name>
<dbReference type="GO" id="GO:0016491">
    <property type="term" value="F:oxidoreductase activity"/>
    <property type="evidence" value="ECO:0007669"/>
    <property type="project" value="UniProtKB-KW"/>
</dbReference>
<evidence type="ECO:0000256" key="3">
    <source>
        <dbReference type="ARBA" id="ARBA00023002"/>
    </source>
</evidence>
<dbReference type="SUPFAM" id="SSF51735">
    <property type="entry name" value="NAD(P)-binding Rossmann-fold domains"/>
    <property type="match status" value="1"/>
</dbReference>
<dbReference type="PRINTS" id="PR00080">
    <property type="entry name" value="SDRFAMILY"/>
</dbReference>
<dbReference type="CDD" id="cd05233">
    <property type="entry name" value="SDR_c"/>
    <property type="match status" value="1"/>
</dbReference>
<dbReference type="PANTHER" id="PTHR43180">
    <property type="entry name" value="3-OXOACYL-(ACYL-CARRIER-PROTEIN) REDUCTASE (AFU_ORTHOLOGUE AFUA_6G11210)"/>
    <property type="match status" value="1"/>
</dbReference>
<evidence type="ECO:0000256" key="1">
    <source>
        <dbReference type="ARBA" id="ARBA00006484"/>
    </source>
</evidence>
<dbReference type="Gene3D" id="3.40.50.720">
    <property type="entry name" value="NAD(P)-binding Rossmann-like Domain"/>
    <property type="match status" value="1"/>
</dbReference>
<keyword evidence="3" id="KW-0560">Oxidoreductase</keyword>
<evidence type="ECO:0008006" key="6">
    <source>
        <dbReference type="Google" id="ProtNLM"/>
    </source>
</evidence>
<sequence length="299" mass="31332">MAANRLSQFAGHLELPPIVQMAGSSVGKRLQGKVAIITGCNSVLGIGRATAHQFACNGVRALYICDFDGSNLPQLQSELKKSYGVEVHVQVFDASNEEAVKLVVDTAIANYGRLDVFFANAGILGAHMPVTDIPLDQFMWTIKVNVASVFLAVKYAAQAMKKTSADKPVSGGSIIATASTAGIRSGAGSTDYSASKAAVINMMQTSAFQLAGTNIRCNAICPGIIETGMTSVVYESARKRGTEGKIGQINPLRRGGNADEIARVALFLASDEASYVNAQFWAVDGGLSGSHPTVPGKMA</sequence>
<reference evidence="4 5" key="1">
    <citation type="submission" date="2019-09" db="EMBL/GenBank/DDBJ databases">
        <title>Draft genome of the ectomycorrhizal ascomycete Sphaerosporella brunnea.</title>
        <authorList>
            <consortium name="DOE Joint Genome Institute"/>
            <person name="Benucci G.M."/>
            <person name="Marozzi G."/>
            <person name="Antonielli L."/>
            <person name="Sanchez S."/>
            <person name="Marco P."/>
            <person name="Wang X."/>
            <person name="Falini L.B."/>
            <person name="Barry K."/>
            <person name="Haridas S."/>
            <person name="Lipzen A."/>
            <person name="Labutti K."/>
            <person name="Grigoriev I.V."/>
            <person name="Murat C."/>
            <person name="Martin F."/>
            <person name="Albertini E."/>
            <person name="Donnini D."/>
            <person name="Bonito G."/>
        </authorList>
    </citation>
    <scope>NUCLEOTIDE SEQUENCE [LARGE SCALE GENOMIC DNA]</scope>
    <source>
        <strain evidence="4 5">Sb_GMNB300</strain>
    </source>
</reference>
<dbReference type="AlphaFoldDB" id="A0A5J5EPP3"/>
<dbReference type="OrthoDB" id="4131217at2759"/>
<evidence type="ECO:0000256" key="2">
    <source>
        <dbReference type="ARBA" id="ARBA00022857"/>
    </source>
</evidence>
<dbReference type="InterPro" id="IPR036291">
    <property type="entry name" value="NAD(P)-bd_dom_sf"/>
</dbReference>
<dbReference type="Pfam" id="PF13561">
    <property type="entry name" value="adh_short_C2"/>
    <property type="match status" value="1"/>
</dbReference>
<comment type="caution">
    <text evidence="4">The sequence shown here is derived from an EMBL/GenBank/DDBJ whole genome shotgun (WGS) entry which is preliminary data.</text>
</comment>
<dbReference type="InterPro" id="IPR002347">
    <property type="entry name" value="SDR_fam"/>
</dbReference>
<dbReference type="EMBL" id="VXIS01000161">
    <property type="protein sequence ID" value="KAA8899957.1"/>
    <property type="molecule type" value="Genomic_DNA"/>
</dbReference>
<keyword evidence="5" id="KW-1185">Reference proteome</keyword>
<dbReference type="FunFam" id="3.40.50.720:FF:000084">
    <property type="entry name" value="Short-chain dehydrogenase reductase"/>
    <property type="match status" value="1"/>
</dbReference>
<accession>A0A5J5EPP3</accession>
<dbReference type="Proteomes" id="UP000326924">
    <property type="component" value="Unassembled WGS sequence"/>
</dbReference>
<proteinExistence type="inferred from homology"/>
<keyword evidence="2" id="KW-0521">NADP</keyword>